<name>A0A3D0WF45_9SPHN</name>
<dbReference type="InterPro" id="IPR032609">
    <property type="entry name" value="DUF4893"/>
</dbReference>
<accession>A0A3D0WF45</accession>
<dbReference type="Pfam" id="PF16233">
    <property type="entry name" value="DUF4893"/>
    <property type="match status" value="1"/>
</dbReference>
<evidence type="ECO:0000313" key="2">
    <source>
        <dbReference type="Proteomes" id="UP000262699"/>
    </source>
</evidence>
<protein>
    <submittedName>
        <fullName evidence="1">DUF4893 domain-containing protein</fullName>
    </submittedName>
</protein>
<gene>
    <name evidence="1" type="ORF">DEP91_09500</name>
</gene>
<dbReference type="EMBL" id="DOYJ01000261">
    <property type="protein sequence ID" value="HCB76393.1"/>
    <property type="molecule type" value="Genomic_DNA"/>
</dbReference>
<dbReference type="PROSITE" id="PS51257">
    <property type="entry name" value="PROKAR_LIPOPROTEIN"/>
    <property type="match status" value="1"/>
</dbReference>
<dbReference type="AlphaFoldDB" id="A0A3D0WF45"/>
<comment type="caution">
    <text evidence="1">The sequence shown here is derived from an EMBL/GenBank/DDBJ whole genome shotgun (WGS) entry which is preliminary data.</text>
</comment>
<sequence length="225" mass="24535">MIAPVRTHFLKRAAVLGLPLAIAACGGGGDRTEVRSATAKPAPIRNATATDWRVVATDADRDRIRRWRDAWMAALPAARRANPAEVTAQGALFDPDRALADPAPPSGRYRCRVFKLGSASASGLAYVAYPYFDCRVGDEGELKSLFKETGSQRPVGLLFPDSPTRQVFLGTLVLGDESRALDYGQDADRDMAGVIERVGEKRWRLTLPWPRFESQVDVVELVPAA</sequence>
<organism evidence="1 2">
    <name type="scientific">Sphingomonas bacterium</name>
    <dbReference type="NCBI Taxonomy" id="1895847"/>
    <lineage>
        <taxon>Bacteria</taxon>
        <taxon>Pseudomonadati</taxon>
        <taxon>Pseudomonadota</taxon>
        <taxon>Alphaproteobacteria</taxon>
        <taxon>Sphingomonadales</taxon>
        <taxon>Sphingomonadaceae</taxon>
        <taxon>Sphingomonas</taxon>
    </lineage>
</organism>
<dbReference type="Proteomes" id="UP000262699">
    <property type="component" value="Unassembled WGS sequence"/>
</dbReference>
<evidence type="ECO:0000313" key="1">
    <source>
        <dbReference type="EMBL" id="HCB76393.1"/>
    </source>
</evidence>
<proteinExistence type="predicted"/>
<reference evidence="1 2" key="1">
    <citation type="journal article" date="2018" name="Nat. Biotechnol.">
        <title>A standardized bacterial taxonomy based on genome phylogeny substantially revises the tree of life.</title>
        <authorList>
            <person name="Parks D.H."/>
            <person name="Chuvochina M."/>
            <person name="Waite D.W."/>
            <person name="Rinke C."/>
            <person name="Skarshewski A."/>
            <person name="Chaumeil P.A."/>
            <person name="Hugenholtz P."/>
        </authorList>
    </citation>
    <scope>NUCLEOTIDE SEQUENCE [LARGE SCALE GENOMIC DNA]</scope>
    <source>
        <strain evidence="1">UBA9015</strain>
    </source>
</reference>